<dbReference type="PANTHER" id="PTHR46481">
    <property type="entry name" value="ZINC FINGER BED DOMAIN-CONTAINING PROTEIN 4"/>
    <property type="match status" value="1"/>
</dbReference>
<dbReference type="AlphaFoldDB" id="A0A1X7U2L3"/>
<feature type="compositionally biased region" description="Acidic residues" evidence="6">
    <location>
        <begin position="322"/>
        <end position="334"/>
    </location>
</feature>
<evidence type="ECO:0000256" key="4">
    <source>
        <dbReference type="ARBA" id="ARBA00022833"/>
    </source>
</evidence>
<dbReference type="InterPro" id="IPR012337">
    <property type="entry name" value="RNaseH-like_sf"/>
</dbReference>
<dbReference type="EnsemblMetazoa" id="Aqu2.1.22010_001">
    <property type="protein sequence ID" value="Aqu2.1.22010_001"/>
    <property type="gene ID" value="Aqu2.1.22010"/>
</dbReference>
<dbReference type="OMA" id="MWMESES"/>
<keyword evidence="3" id="KW-0863">Zinc-finger</keyword>
<evidence type="ECO:0000256" key="1">
    <source>
        <dbReference type="ARBA" id="ARBA00004123"/>
    </source>
</evidence>
<evidence type="ECO:0000256" key="5">
    <source>
        <dbReference type="ARBA" id="ARBA00023242"/>
    </source>
</evidence>
<dbReference type="GO" id="GO:0008270">
    <property type="term" value="F:zinc ion binding"/>
    <property type="evidence" value="ECO:0007669"/>
    <property type="project" value="UniProtKB-KW"/>
</dbReference>
<dbReference type="PANTHER" id="PTHR46481:SF10">
    <property type="entry name" value="ZINC FINGER BED DOMAIN-CONTAINING PROTEIN 39"/>
    <property type="match status" value="1"/>
</dbReference>
<dbReference type="OrthoDB" id="10057873at2759"/>
<protein>
    <recommendedName>
        <fullName evidence="8">BED-type domain-containing protein</fullName>
    </recommendedName>
</protein>
<reference evidence="7" key="1">
    <citation type="submission" date="2017-05" db="UniProtKB">
        <authorList>
            <consortium name="EnsemblMetazoa"/>
        </authorList>
    </citation>
    <scope>IDENTIFICATION</scope>
</reference>
<dbReference type="eggNOG" id="KOG1121">
    <property type="taxonomic scope" value="Eukaryota"/>
</dbReference>
<evidence type="ECO:0000256" key="6">
    <source>
        <dbReference type="SAM" id="MobiDB-lite"/>
    </source>
</evidence>
<sequence length="646" mass="73499">MTPSSTDESFLGSWKAAPTSYGRSAVWRYFKKVIDERGEGHVCIVPVPGRNGKSQPCGERKGKHINQCKRHLELNHSVAYEDMLREDYAKKKERDDAYMTKAIKKKSNRPKGMMTKTGVVKEVKEKDKYFRESAEQKALDRTVAMYIRATNAPYSTVNNKYFQIMLQSFQPRYLIPSRSRLICEISDILRAMKGKIQISMSSAWKINFCADIWSKKGLTSYLGITAHYYSTANQCIEHPTLAVREIPHPHTGQFICDLTYQIINDWGIPLNKVQFVITDNGSNMVKAFKSDQCEALSKIEVDKGADIDDDESDHEPDHDPSKDDDDYNDDDDDDVQLHDELEPEGEAVLEFETEERTHNTVFSTQGLKRLSCFSHTLQLVVAAFNKDKACRNLLSKAYKIVKQVSMSGKATEALIVKAGKKLVSNSVTRGSSAYLVVSCLLEVKDDLMIILVQHGLTLLQPTEWTKLEHIKALFSKFAEHNNVAGGEQYPTLSLVIPAYRDLILHLESMEKVSYLKNVAKILLSELNRRFSKLTDPDHPDHDLVYMVVTLFDLRFKLSFTESQTAHAKKECLKLLGEYESGDESEASQPIPPDDDEPPAKQYAYDHVYNKMKRKVTNMKDLKHKNRKLPELQLDGYLQSTVVSVSE</sequence>
<accession>A0A1X7U2L3</accession>
<feature type="region of interest" description="Disordered" evidence="6">
    <location>
        <begin position="304"/>
        <end position="336"/>
    </location>
</feature>
<dbReference type="SUPFAM" id="SSF53098">
    <property type="entry name" value="Ribonuclease H-like"/>
    <property type="match status" value="1"/>
</dbReference>
<organism evidence="7">
    <name type="scientific">Amphimedon queenslandica</name>
    <name type="common">Sponge</name>
    <dbReference type="NCBI Taxonomy" id="400682"/>
    <lineage>
        <taxon>Eukaryota</taxon>
        <taxon>Metazoa</taxon>
        <taxon>Porifera</taxon>
        <taxon>Demospongiae</taxon>
        <taxon>Heteroscleromorpha</taxon>
        <taxon>Haplosclerida</taxon>
        <taxon>Niphatidae</taxon>
        <taxon>Amphimedon</taxon>
    </lineage>
</organism>
<keyword evidence="2" id="KW-0479">Metal-binding</keyword>
<keyword evidence="4" id="KW-0862">Zinc</keyword>
<evidence type="ECO:0000256" key="3">
    <source>
        <dbReference type="ARBA" id="ARBA00022771"/>
    </source>
</evidence>
<evidence type="ECO:0000313" key="7">
    <source>
        <dbReference type="EnsemblMetazoa" id="Aqu2.1.22010_001"/>
    </source>
</evidence>
<dbReference type="GO" id="GO:0005634">
    <property type="term" value="C:nucleus"/>
    <property type="evidence" value="ECO:0007669"/>
    <property type="project" value="UniProtKB-SubCell"/>
</dbReference>
<evidence type="ECO:0008006" key="8">
    <source>
        <dbReference type="Google" id="ProtNLM"/>
    </source>
</evidence>
<keyword evidence="5" id="KW-0539">Nucleus</keyword>
<dbReference type="InterPro" id="IPR052035">
    <property type="entry name" value="ZnF_BED_domain_contain"/>
</dbReference>
<evidence type="ECO:0000256" key="2">
    <source>
        <dbReference type="ARBA" id="ARBA00022723"/>
    </source>
</evidence>
<name>A0A1X7U2L3_AMPQE</name>
<comment type="subcellular location">
    <subcellularLocation>
        <location evidence="1">Nucleus</location>
    </subcellularLocation>
</comment>
<proteinExistence type="predicted"/>
<feature type="region of interest" description="Disordered" evidence="6">
    <location>
        <begin position="582"/>
        <end position="601"/>
    </location>
</feature>
<dbReference type="InParanoid" id="A0A1X7U2L3"/>